<dbReference type="OrthoDB" id="9811700at2"/>
<evidence type="ECO:0000256" key="7">
    <source>
        <dbReference type="SAM" id="Phobius"/>
    </source>
</evidence>
<evidence type="ECO:0000256" key="2">
    <source>
        <dbReference type="ARBA" id="ARBA00022485"/>
    </source>
</evidence>
<dbReference type="InterPro" id="IPR017900">
    <property type="entry name" value="4Fe4S_Fe_S_CS"/>
</dbReference>
<feature type="domain" description="4Fe-4S ferredoxin-type" evidence="8">
    <location>
        <begin position="259"/>
        <end position="287"/>
    </location>
</feature>
<evidence type="ECO:0000256" key="1">
    <source>
        <dbReference type="ARBA" id="ARBA00022448"/>
    </source>
</evidence>
<dbReference type="eggNOG" id="COG0348">
    <property type="taxonomic scope" value="Bacteria"/>
</dbReference>
<dbReference type="Pfam" id="PF13746">
    <property type="entry name" value="Fer4_18"/>
    <property type="match status" value="1"/>
</dbReference>
<dbReference type="InterPro" id="IPR014116">
    <property type="entry name" value="Cyt_c_oxidase_cbb3_FixG"/>
</dbReference>
<dbReference type="Gene3D" id="2.60.40.10">
    <property type="entry name" value="Immunoglobulins"/>
    <property type="match status" value="1"/>
</dbReference>
<gene>
    <name evidence="9" type="ordered locus">MROS_1516</name>
</gene>
<feature type="transmembrane region" description="Helical" evidence="7">
    <location>
        <begin position="88"/>
        <end position="109"/>
    </location>
</feature>
<proteinExistence type="predicted"/>
<dbReference type="PANTHER" id="PTHR30176:SF3">
    <property type="entry name" value="FERREDOXIN-TYPE PROTEIN NAPH"/>
    <property type="match status" value="1"/>
</dbReference>
<keyword evidence="4" id="KW-0249">Electron transport</keyword>
<dbReference type="Pfam" id="PF12801">
    <property type="entry name" value="Fer4_5"/>
    <property type="match status" value="1"/>
</dbReference>
<dbReference type="PATRIC" id="fig|1191523.3.peg.1608"/>
<keyword evidence="3" id="KW-0479">Metal-binding</keyword>
<keyword evidence="5" id="KW-0408">Iron</keyword>
<evidence type="ECO:0000259" key="8">
    <source>
        <dbReference type="PROSITE" id="PS51379"/>
    </source>
</evidence>
<dbReference type="NCBIfam" id="TIGR02745">
    <property type="entry name" value="ccoG_rdxA_fixG"/>
    <property type="match status" value="1"/>
</dbReference>
<keyword evidence="6" id="KW-0411">Iron-sulfur</keyword>
<dbReference type="HOGENOM" id="CLU_032118_2_0_10"/>
<dbReference type="SUPFAM" id="SSF54862">
    <property type="entry name" value="4Fe-4S ferredoxins"/>
    <property type="match status" value="1"/>
</dbReference>
<keyword evidence="1" id="KW-0813">Transport</keyword>
<dbReference type="GO" id="GO:0046872">
    <property type="term" value="F:metal ion binding"/>
    <property type="evidence" value="ECO:0007669"/>
    <property type="project" value="UniProtKB-KW"/>
</dbReference>
<feature type="transmembrane region" description="Helical" evidence="7">
    <location>
        <begin position="43"/>
        <end position="68"/>
    </location>
</feature>
<name>I7A0G7_MELRP</name>
<dbReference type="InterPro" id="IPR013783">
    <property type="entry name" value="Ig-like_fold"/>
</dbReference>
<keyword evidence="10" id="KW-1185">Reference proteome</keyword>
<keyword evidence="7" id="KW-0472">Membrane</keyword>
<dbReference type="Proteomes" id="UP000009011">
    <property type="component" value="Chromosome"/>
</dbReference>
<dbReference type="EMBL" id="CP003557">
    <property type="protein sequence ID" value="AFN74753.1"/>
    <property type="molecule type" value="Genomic_DNA"/>
</dbReference>
<dbReference type="AlphaFoldDB" id="I7A0G7"/>
<dbReference type="STRING" id="1191523.MROS_1516"/>
<dbReference type="InterPro" id="IPR017896">
    <property type="entry name" value="4Fe4S_Fe-S-bd"/>
</dbReference>
<evidence type="ECO:0000256" key="5">
    <source>
        <dbReference type="ARBA" id="ARBA00023004"/>
    </source>
</evidence>
<reference evidence="9 10" key="1">
    <citation type="journal article" date="2013" name="PLoS ONE">
        <title>Genomic analysis of Melioribacter roseus, facultatively anaerobic organotrophic bacterium representing a novel deep lineage within Bacteriodetes/Chlorobi group.</title>
        <authorList>
            <person name="Kadnikov V.V."/>
            <person name="Mardanov A.V."/>
            <person name="Podosokorskaya O.A."/>
            <person name="Gavrilov S.N."/>
            <person name="Kublanov I.V."/>
            <person name="Beletsky A.V."/>
            <person name="Bonch-Osmolovskaya E.A."/>
            <person name="Ravin N.V."/>
        </authorList>
    </citation>
    <scope>NUCLEOTIDE SEQUENCE [LARGE SCALE GENOMIC DNA]</scope>
    <source>
        <strain evidence="10">JCM 17771 / P3M-2</strain>
    </source>
</reference>
<evidence type="ECO:0000256" key="3">
    <source>
        <dbReference type="ARBA" id="ARBA00022723"/>
    </source>
</evidence>
<dbReference type="Gene3D" id="3.30.70.20">
    <property type="match status" value="1"/>
</dbReference>
<keyword evidence="2" id="KW-0004">4Fe-4S</keyword>
<evidence type="ECO:0000313" key="10">
    <source>
        <dbReference type="Proteomes" id="UP000009011"/>
    </source>
</evidence>
<dbReference type="PROSITE" id="PS51379">
    <property type="entry name" value="4FE4S_FER_2"/>
    <property type="match status" value="1"/>
</dbReference>
<feature type="transmembrane region" description="Helical" evidence="7">
    <location>
        <begin position="194"/>
        <end position="215"/>
    </location>
</feature>
<organism evidence="9 10">
    <name type="scientific">Melioribacter roseus (strain DSM 23840 / JCM 17771 / VKM B-2668 / P3M-2)</name>
    <dbReference type="NCBI Taxonomy" id="1191523"/>
    <lineage>
        <taxon>Bacteria</taxon>
        <taxon>Pseudomonadati</taxon>
        <taxon>Ignavibacteriota</taxon>
        <taxon>Ignavibacteria</taxon>
        <taxon>Ignavibacteriales</taxon>
        <taxon>Melioribacteraceae</taxon>
        <taxon>Melioribacter</taxon>
    </lineage>
</organism>
<dbReference type="RefSeq" id="WP_014856187.1">
    <property type="nucleotide sequence ID" value="NC_018178.1"/>
</dbReference>
<dbReference type="PROSITE" id="PS00198">
    <property type="entry name" value="4FE4S_FER_1"/>
    <property type="match status" value="1"/>
</dbReference>
<dbReference type="Pfam" id="PF11614">
    <property type="entry name" value="FixG_C"/>
    <property type="match status" value="1"/>
</dbReference>
<evidence type="ECO:0000256" key="4">
    <source>
        <dbReference type="ARBA" id="ARBA00022982"/>
    </source>
</evidence>
<dbReference type="GO" id="GO:0051539">
    <property type="term" value="F:4 iron, 4 sulfur cluster binding"/>
    <property type="evidence" value="ECO:0007669"/>
    <property type="project" value="UniProtKB-KW"/>
</dbReference>
<accession>I7A0G7</accession>
<dbReference type="GO" id="GO:0005886">
    <property type="term" value="C:plasma membrane"/>
    <property type="evidence" value="ECO:0007669"/>
    <property type="project" value="TreeGrafter"/>
</dbReference>
<feature type="transmembrane region" description="Helical" evidence="7">
    <location>
        <begin position="336"/>
        <end position="355"/>
    </location>
</feature>
<sequence>MNKTAEDVSRETFRDSISTVTKEGKRRWIYPKKPSGKFYRARTIVSVFLLLFLVASPFIKVAGRPFILFNVLERKFVVFGIYFGPQDIYFFALAMIAFIVSIFLFTVVYGRLFCGWICPQTVFMEMVFRKIEYWLEGDAKEQRKLNQLPMNPRKFRIKAAKHIIFFAISFAIANIFLAYIIGSDNLLKYITHSPALHAGTFIAVLIFSGVFYFVFSYFREQACVLVCPYGRLQGVMLDENSIVIHYDYRRGEPRGKLRRGEERNAGDCIDCNQCVEVCPTGIDIRNGTQLECVNCTACIDACDYVMDRIGKPKGLIRYASKNEIETGRRPIMTPKAVGYTVVLFLLLFLISFLLINRAELDVNILRTPGLLSQDQPGNRISNLYDIKIVNKTSKEIIPKIEVDNINAEIKIIGENLKVKPQSIAEAKFFIILPKSEIKTIKTPLTVNVYANDKVIKKINTSFLARTEKK</sequence>
<protein>
    <submittedName>
        <fullName evidence="9">Cbb3-type cytochrome c oxidase accessory protein CcoG</fullName>
    </submittedName>
</protein>
<evidence type="ECO:0000256" key="6">
    <source>
        <dbReference type="ARBA" id="ARBA00023014"/>
    </source>
</evidence>
<dbReference type="InterPro" id="IPR032879">
    <property type="entry name" value="FixG_C"/>
</dbReference>
<keyword evidence="7" id="KW-1133">Transmembrane helix</keyword>
<keyword evidence="7" id="KW-0812">Transmembrane</keyword>
<evidence type="ECO:0000313" key="9">
    <source>
        <dbReference type="EMBL" id="AFN74753.1"/>
    </source>
</evidence>
<dbReference type="InterPro" id="IPR051684">
    <property type="entry name" value="Electron_Trans/Redox"/>
</dbReference>
<feature type="transmembrane region" description="Helical" evidence="7">
    <location>
        <begin position="163"/>
        <end position="182"/>
    </location>
</feature>
<dbReference type="PANTHER" id="PTHR30176">
    <property type="entry name" value="FERREDOXIN-TYPE PROTEIN NAPH"/>
    <property type="match status" value="1"/>
</dbReference>
<dbReference type="KEGG" id="mro:MROS_1516"/>